<evidence type="ECO:0000256" key="10">
    <source>
        <dbReference type="ARBA" id="ARBA00023012"/>
    </source>
</evidence>
<dbReference type="SMART" id="SM00304">
    <property type="entry name" value="HAMP"/>
    <property type="match status" value="1"/>
</dbReference>
<dbReference type="PROSITE" id="PS50885">
    <property type="entry name" value="HAMP"/>
    <property type="match status" value="1"/>
</dbReference>
<feature type="domain" description="HAMP" evidence="14">
    <location>
        <begin position="205"/>
        <end position="267"/>
    </location>
</feature>
<dbReference type="GO" id="GO:0005886">
    <property type="term" value="C:plasma membrane"/>
    <property type="evidence" value="ECO:0007669"/>
    <property type="project" value="UniProtKB-SubCell"/>
</dbReference>
<evidence type="ECO:0000256" key="6">
    <source>
        <dbReference type="ARBA" id="ARBA00022679"/>
    </source>
</evidence>
<dbReference type="PANTHER" id="PTHR45436">
    <property type="entry name" value="SENSOR HISTIDINE KINASE YKOH"/>
    <property type="match status" value="1"/>
</dbReference>
<evidence type="ECO:0000313" key="16">
    <source>
        <dbReference type="Proteomes" id="UP000192534"/>
    </source>
</evidence>
<evidence type="ECO:0000256" key="2">
    <source>
        <dbReference type="ARBA" id="ARBA00001968"/>
    </source>
</evidence>
<dbReference type="InterPro" id="IPR036890">
    <property type="entry name" value="HATPase_C_sf"/>
</dbReference>
<protein>
    <recommendedName>
        <fullName evidence="4">histidine kinase</fullName>
        <ecNumber evidence="4">2.7.13.3</ecNumber>
    </recommendedName>
</protein>
<evidence type="ECO:0000256" key="4">
    <source>
        <dbReference type="ARBA" id="ARBA00012438"/>
    </source>
</evidence>
<dbReference type="InterPro" id="IPR004358">
    <property type="entry name" value="Sig_transdc_His_kin-like_C"/>
</dbReference>
<dbReference type="PANTHER" id="PTHR45436:SF5">
    <property type="entry name" value="SENSOR HISTIDINE KINASE TRCS"/>
    <property type="match status" value="1"/>
</dbReference>
<dbReference type="SUPFAM" id="SSF55874">
    <property type="entry name" value="ATPase domain of HSP90 chaperone/DNA topoisomerase II/histidine kinase"/>
    <property type="match status" value="1"/>
</dbReference>
<dbReference type="PROSITE" id="PS50109">
    <property type="entry name" value="HIS_KIN"/>
    <property type="match status" value="1"/>
</dbReference>
<dbReference type="CDD" id="cd00075">
    <property type="entry name" value="HATPase"/>
    <property type="match status" value="1"/>
</dbReference>
<evidence type="ECO:0000256" key="12">
    <source>
        <dbReference type="SAM" id="Phobius"/>
    </source>
</evidence>
<feature type="transmembrane region" description="Helical" evidence="12">
    <location>
        <begin position="20"/>
        <end position="43"/>
    </location>
</feature>
<evidence type="ECO:0000259" key="14">
    <source>
        <dbReference type="PROSITE" id="PS50885"/>
    </source>
</evidence>
<keyword evidence="6" id="KW-0808">Transferase</keyword>
<dbReference type="InterPro" id="IPR003660">
    <property type="entry name" value="HAMP_dom"/>
</dbReference>
<evidence type="ECO:0000259" key="13">
    <source>
        <dbReference type="PROSITE" id="PS50109"/>
    </source>
</evidence>
<evidence type="ECO:0000313" key="15">
    <source>
        <dbReference type="EMBL" id="ORB49929.1"/>
    </source>
</evidence>
<keyword evidence="9 12" id="KW-1133">Transmembrane helix</keyword>
<dbReference type="FunFam" id="3.30.565.10:FF:000006">
    <property type="entry name" value="Sensor histidine kinase WalK"/>
    <property type="match status" value="1"/>
</dbReference>
<evidence type="ECO:0000256" key="1">
    <source>
        <dbReference type="ARBA" id="ARBA00000085"/>
    </source>
</evidence>
<dbReference type="InterPro" id="IPR050428">
    <property type="entry name" value="TCS_sensor_his_kinase"/>
</dbReference>
<reference evidence="15 16" key="1">
    <citation type="submission" date="2016-12" db="EMBL/GenBank/DDBJ databases">
        <title>The new phylogeny of genus Mycobacterium.</title>
        <authorList>
            <person name="Tortoli E."/>
            <person name="Trovato A."/>
            <person name="Cirillo D.M."/>
        </authorList>
    </citation>
    <scope>NUCLEOTIDE SEQUENCE [LARGE SCALE GENOMIC DNA]</scope>
    <source>
        <strain evidence="15 16">DSM 44223</strain>
    </source>
</reference>
<comment type="caution">
    <text evidence="15">The sequence shown here is derived from an EMBL/GenBank/DDBJ whole genome shotgun (WGS) entry which is preliminary data.</text>
</comment>
<dbReference type="SMART" id="SM00387">
    <property type="entry name" value="HATPase_c"/>
    <property type="match status" value="1"/>
</dbReference>
<dbReference type="Gene3D" id="1.10.287.130">
    <property type="match status" value="1"/>
</dbReference>
<evidence type="ECO:0000256" key="8">
    <source>
        <dbReference type="ARBA" id="ARBA00022777"/>
    </source>
</evidence>
<name>A0A1X0INI9_MYCRH</name>
<keyword evidence="5" id="KW-0597">Phosphoprotein</keyword>
<dbReference type="Proteomes" id="UP000192534">
    <property type="component" value="Unassembled WGS sequence"/>
</dbReference>
<dbReference type="GO" id="GO:0000155">
    <property type="term" value="F:phosphorelay sensor kinase activity"/>
    <property type="evidence" value="ECO:0007669"/>
    <property type="project" value="InterPro"/>
</dbReference>
<sequence>MRPSTHGERRWRPRSLRRRLVIWVSAISSVAMIAIGAVAVMSLRDEAMSLANSQVSNSLAAFSYSYAKAKRYGDIEQLPEDGSGGHGDLDEFPGQGPGTVIALLRDDRVVYASAFTDGEPVPAPPDALRALERIDWGDGDPQTVELGDMGSHRVGHSDYPGGERLVSAVSLDLANKTVAGKGLTVVLLVVLAVAVTGLGTMIVVNYALRPLRRVADVAGQVAALPLDATDYRITARVNPADTDPASEIGVVGHTLNRLLTNVDSALAEIAASGRRTRQFLTDASHELRTPLASILGYAELTRQDSDSLPPTTEYALARIEAESRRMASLVADLLLLSRLDEGGDLELEDLDLCDVVADAVNDASVTAPEHHFVIDLPEHAIWVRGDRARLHQLLANLLGNARVHTPAGVTVSTSLSTGSDGWVELVVSDDGPGIPEEIMPNLFGRFVRADKSRSRELGCSGLGLAIVLSIVEAHGGTVTARSRPGRTQFTVRLPAGRQLAENWSATPPSMS</sequence>
<proteinExistence type="predicted"/>
<keyword evidence="11 12" id="KW-0472">Membrane</keyword>
<evidence type="ECO:0000256" key="7">
    <source>
        <dbReference type="ARBA" id="ARBA00022692"/>
    </source>
</evidence>
<keyword evidence="16" id="KW-1185">Reference proteome</keyword>
<dbReference type="FunFam" id="1.10.287.130:FF:000001">
    <property type="entry name" value="Two-component sensor histidine kinase"/>
    <property type="match status" value="1"/>
</dbReference>
<keyword evidence="10" id="KW-0902">Two-component regulatory system</keyword>
<feature type="domain" description="Histidine kinase" evidence="13">
    <location>
        <begin position="282"/>
        <end position="497"/>
    </location>
</feature>
<dbReference type="GO" id="GO:0005509">
    <property type="term" value="F:calcium ion binding"/>
    <property type="evidence" value="ECO:0007669"/>
    <property type="project" value="UniProtKB-ARBA"/>
</dbReference>
<dbReference type="InterPro" id="IPR036097">
    <property type="entry name" value="HisK_dim/P_sf"/>
</dbReference>
<dbReference type="Pfam" id="PF02518">
    <property type="entry name" value="HATPase_c"/>
    <property type="match status" value="1"/>
</dbReference>
<dbReference type="InterPro" id="IPR003661">
    <property type="entry name" value="HisK_dim/P_dom"/>
</dbReference>
<organism evidence="15 16">
    <name type="scientific">Mycolicibacterium rhodesiae</name>
    <name type="common">Mycobacterium rhodesiae</name>
    <dbReference type="NCBI Taxonomy" id="36814"/>
    <lineage>
        <taxon>Bacteria</taxon>
        <taxon>Bacillati</taxon>
        <taxon>Actinomycetota</taxon>
        <taxon>Actinomycetes</taxon>
        <taxon>Mycobacteriales</taxon>
        <taxon>Mycobacteriaceae</taxon>
        <taxon>Mycolicibacterium</taxon>
    </lineage>
</organism>
<dbReference type="Pfam" id="PF00512">
    <property type="entry name" value="HisKA"/>
    <property type="match status" value="1"/>
</dbReference>
<evidence type="ECO:0000256" key="5">
    <source>
        <dbReference type="ARBA" id="ARBA00022553"/>
    </source>
</evidence>
<comment type="catalytic activity">
    <reaction evidence="1">
        <text>ATP + protein L-histidine = ADP + protein N-phospho-L-histidine.</text>
        <dbReference type="EC" id="2.7.13.3"/>
    </reaction>
</comment>
<dbReference type="Gene3D" id="3.30.565.10">
    <property type="entry name" value="Histidine kinase-like ATPase, C-terminal domain"/>
    <property type="match status" value="1"/>
</dbReference>
<dbReference type="EC" id="2.7.13.3" evidence="4"/>
<accession>A0A1X0INI9</accession>
<comment type="subcellular location">
    <subcellularLocation>
        <location evidence="3">Cell membrane</location>
    </subcellularLocation>
</comment>
<dbReference type="InterPro" id="IPR003594">
    <property type="entry name" value="HATPase_dom"/>
</dbReference>
<evidence type="ECO:0000256" key="3">
    <source>
        <dbReference type="ARBA" id="ARBA00004236"/>
    </source>
</evidence>
<evidence type="ECO:0000256" key="9">
    <source>
        <dbReference type="ARBA" id="ARBA00022989"/>
    </source>
</evidence>
<comment type="cofactor">
    <cofactor evidence="2">
        <name>a divalent metal cation</name>
        <dbReference type="ChEBI" id="CHEBI:60240"/>
    </cofactor>
</comment>
<dbReference type="SMART" id="SM00388">
    <property type="entry name" value="HisKA"/>
    <property type="match status" value="1"/>
</dbReference>
<dbReference type="AlphaFoldDB" id="A0A1X0INI9"/>
<dbReference type="EMBL" id="MVIH01000012">
    <property type="protein sequence ID" value="ORB49929.1"/>
    <property type="molecule type" value="Genomic_DNA"/>
</dbReference>
<dbReference type="Gene3D" id="6.10.340.10">
    <property type="match status" value="1"/>
</dbReference>
<dbReference type="SUPFAM" id="SSF47384">
    <property type="entry name" value="Homodimeric domain of signal transducing histidine kinase"/>
    <property type="match status" value="1"/>
</dbReference>
<dbReference type="CDD" id="cd00082">
    <property type="entry name" value="HisKA"/>
    <property type="match status" value="1"/>
</dbReference>
<evidence type="ECO:0000256" key="11">
    <source>
        <dbReference type="ARBA" id="ARBA00023136"/>
    </source>
</evidence>
<feature type="transmembrane region" description="Helical" evidence="12">
    <location>
        <begin position="185"/>
        <end position="208"/>
    </location>
</feature>
<gene>
    <name evidence="15" type="ORF">BST42_21655</name>
</gene>
<dbReference type="InterPro" id="IPR005467">
    <property type="entry name" value="His_kinase_dom"/>
</dbReference>
<dbReference type="PRINTS" id="PR00344">
    <property type="entry name" value="BCTRLSENSOR"/>
</dbReference>
<keyword evidence="7 12" id="KW-0812">Transmembrane</keyword>
<keyword evidence="8 15" id="KW-0418">Kinase</keyword>